<dbReference type="CDD" id="cd05233">
    <property type="entry name" value="SDR_c"/>
    <property type="match status" value="1"/>
</dbReference>
<protein>
    <submittedName>
        <fullName evidence="4">SDR family NAD(P)-dependent oxidoreductase</fullName>
    </submittedName>
</protein>
<comment type="caution">
    <text evidence="4">The sequence shown here is derived from an EMBL/GenBank/DDBJ whole genome shotgun (WGS) entry which is preliminary data.</text>
</comment>
<proteinExistence type="inferred from homology"/>
<evidence type="ECO:0000313" key="4">
    <source>
        <dbReference type="EMBL" id="MBO8427621.1"/>
    </source>
</evidence>
<reference evidence="4" key="2">
    <citation type="journal article" date="2021" name="PeerJ">
        <title>Extensive microbial diversity within the chicken gut microbiome revealed by metagenomics and culture.</title>
        <authorList>
            <person name="Gilroy R."/>
            <person name="Ravi A."/>
            <person name="Getino M."/>
            <person name="Pursley I."/>
            <person name="Horton D.L."/>
            <person name="Alikhan N.F."/>
            <person name="Baker D."/>
            <person name="Gharbi K."/>
            <person name="Hall N."/>
            <person name="Watson M."/>
            <person name="Adriaenssens E.M."/>
            <person name="Foster-Nyarko E."/>
            <person name="Jarju S."/>
            <person name="Secka A."/>
            <person name="Antonio M."/>
            <person name="Oren A."/>
            <person name="Chaudhuri R.R."/>
            <person name="La Ragione R."/>
            <person name="Hildebrand F."/>
            <person name="Pallen M.J."/>
        </authorList>
    </citation>
    <scope>NUCLEOTIDE SEQUENCE</scope>
    <source>
        <strain evidence="4">11159</strain>
    </source>
</reference>
<dbReference type="GO" id="GO:0016020">
    <property type="term" value="C:membrane"/>
    <property type="evidence" value="ECO:0007669"/>
    <property type="project" value="TreeGrafter"/>
</dbReference>
<organism evidence="4 5">
    <name type="scientific">Candidatus Onthovivens merdipullorum</name>
    <dbReference type="NCBI Taxonomy" id="2840889"/>
    <lineage>
        <taxon>Bacteria</taxon>
        <taxon>Bacillati</taxon>
        <taxon>Bacillota</taxon>
        <taxon>Bacilli</taxon>
        <taxon>Bacillales</taxon>
        <taxon>Candidatus Onthovivens</taxon>
    </lineage>
</organism>
<evidence type="ECO:0000256" key="2">
    <source>
        <dbReference type="ARBA" id="ARBA00023002"/>
    </source>
</evidence>
<evidence type="ECO:0000256" key="3">
    <source>
        <dbReference type="RuleBase" id="RU000363"/>
    </source>
</evidence>
<dbReference type="Gene3D" id="3.40.50.720">
    <property type="entry name" value="NAD(P)-binding Rossmann-like Domain"/>
    <property type="match status" value="1"/>
</dbReference>
<dbReference type="InterPro" id="IPR002347">
    <property type="entry name" value="SDR_fam"/>
</dbReference>
<accession>A0A9D9DJJ5</accession>
<name>A0A9D9DJJ5_9BACL</name>
<dbReference type="GO" id="GO:0016491">
    <property type="term" value="F:oxidoreductase activity"/>
    <property type="evidence" value="ECO:0007669"/>
    <property type="project" value="UniProtKB-KW"/>
</dbReference>
<dbReference type="AlphaFoldDB" id="A0A9D9DJJ5"/>
<dbReference type="SUPFAM" id="SSF51735">
    <property type="entry name" value="NAD(P)-binding Rossmann-fold domains"/>
    <property type="match status" value="1"/>
</dbReference>
<reference evidence="4" key="1">
    <citation type="submission" date="2020-10" db="EMBL/GenBank/DDBJ databases">
        <authorList>
            <person name="Gilroy R."/>
        </authorList>
    </citation>
    <scope>NUCLEOTIDE SEQUENCE</scope>
    <source>
        <strain evidence="4">11159</strain>
    </source>
</reference>
<gene>
    <name evidence="4" type="ORF">IAC58_03615</name>
</gene>
<dbReference type="PIRSF" id="PIRSF000126">
    <property type="entry name" value="11-beta-HSD1"/>
    <property type="match status" value="1"/>
</dbReference>
<dbReference type="PANTHER" id="PTHR44196:SF2">
    <property type="entry name" value="SHORT-CHAIN DEHYDROGENASE-RELATED"/>
    <property type="match status" value="1"/>
</dbReference>
<dbReference type="Pfam" id="PF00106">
    <property type="entry name" value="adh_short"/>
    <property type="match status" value="1"/>
</dbReference>
<evidence type="ECO:0000256" key="1">
    <source>
        <dbReference type="ARBA" id="ARBA00006484"/>
    </source>
</evidence>
<sequence length="258" mass="29459">MEKFCLITGASSGLGKDLSILLAKENKNLLLVASNLQKLNKAKEEITKINDKIKIEILAYDLSIKENLEKIYKYTKEKNYFINFVINSAGFGDRTDFVDMDIDFELKMNEVNINALTYFSNVYLDDMKKYREGNILNISSIAAFMAGPYMATYHASKAYVLLLSEAIYYELKKYNINVTCICPGPFKSNFVNIAKNDFTFKKMKPISSEKAALISLKALKKKKPLKIIGFKNKLMIFALRLVPRKLVYSISAHSLKKF</sequence>
<evidence type="ECO:0000313" key="5">
    <source>
        <dbReference type="Proteomes" id="UP000823613"/>
    </source>
</evidence>
<comment type="similarity">
    <text evidence="1 3">Belongs to the short-chain dehydrogenases/reductases (SDR) family.</text>
</comment>
<keyword evidence="2" id="KW-0560">Oxidoreductase</keyword>
<dbReference type="PRINTS" id="PR00081">
    <property type="entry name" value="GDHRDH"/>
</dbReference>
<dbReference type="EMBL" id="JADIMY010000077">
    <property type="protein sequence ID" value="MBO8427621.1"/>
    <property type="molecule type" value="Genomic_DNA"/>
</dbReference>
<dbReference type="PANTHER" id="PTHR44196">
    <property type="entry name" value="DEHYDROGENASE/REDUCTASE SDR FAMILY MEMBER 7B"/>
    <property type="match status" value="1"/>
</dbReference>
<dbReference type="PRINTS" id="PR00080">
    <property type="entry name" value="SDRFAMILY"/>
</dbReference>
<dbReference type="InterPro" id="IPR036291">
    <property type="entry name" value="NAD(P)-bd_dom_sf"/>
</dbReference>
<dbReference type="Proteomes" id="UP000823613">
    <property type="component" value="Unassembled WGS sequence"/>
</dbReference>